<evidence type="ECO:0000256" key="2">
    <source>
        <dbReference type="ARBA" id="ARBA00022729"/>
    </source>
</evidence>
<reference evidence="9" key="1">
    <citation type="journal article" date="2019" name="Int. J. Syst. Evol. Microbiol.">
        <title>The Global Catalogue of Microorganisms (GCM) 10K type strain sequencing project: providing services to taxonomists for standard genome sequencing and annotation.</title>
        <authorList>
            <consortium name="The Broad Institute Genomics Platform"/>
            <consortium name="The Broad Institute Genome Sequencing Center for Infectious Disease"/>
            <person name="Wu L."/>
            <person name="Ma J."/>
        </authorList>
    </citation>
    <scope>NUCLEOTIDE SEQUENCE [LARGE SCALE GENOMIC DNA]</scope>
    <source>
        <strain evidence="9">CCUG 59129</strain>
    </source>
</reference>
<feature type="signal peptide" evidence="7">
    <location>
        <begin position="1"/>
        <end position="23"/>
    </location>
</feature>
<dbReference type="Gene3D" id="3.40.190.10">
    <property type="entry name" value="Periplasmic binding protein-like II"/>
    <property type="match status" value="3"/>
</dbReference>
<feature type="compositionally biased region" description="Polar residues" evidence="6">
    <location>
        <begin position="29"/>
        <end position="41"/>
    </location>
</feature>
<gene>
    <name evidence="8" type="ORF">ACFQ2I_01925</name>
</gene>
<evidence type="ECO:0000256" key="1">
    <source>
        <dbReference type="ARBA" id="ARBA00022475"/>
    </source>
</evidence>
<dbReference type="CDD" id="cd13580">
    <property type="entry name" value="PBP2_AlgQ_like_1"/>
    <property type="match status" value="1"/>
</dbReference>
<dbReference type="RefSeq" id="WP_377561788.1">
    <property type="nucleotide sequence ID" value="NZ_JBHTJZ010000004.1"/>
</dbReference>
<dbReference type="PANTHER" id="PTHR43649:SF33">
    <property type="entry name" value="POLYGALACTURONAN_RHAMNOGALACTURONAN-BINDING PROTEIN YTCQ"/>
    <property type="match status" value="1"/>
</dbReference>
<protein>
    <submittedName>
        <fullName evidence="8">Extracellular solute-binding protein</fullName>
    </submittedName>
</protein>
<feature type="chain" id="PRO_5045811318" evidence="7">
    <location>
        <begin position="24"/>
        <end position="557"/>
    </location>
</feature>
<dbReference type="InterPro" id="IPR050490">
    <property type="entry name" value="Bact_solute-bd_prot1"/>
</dbReference>
<keyword evidence="9" id="KW-1185">Reference proteome</keyword>
<organism evidence="8 9">
    <name type="scientific">Paenibacillus chungangensis</name>
    <dbReference type="NCBI Taxonomy" id="696535"/>
    <lineage>
        <taxon>Bacteria</taxon>
        <taxon>Bacillati</taxon>
        <taxon>Bacillota</taxon>
        <taxon>Bacilli</taxon>
        <taxon>Bacillales</taxon>
        <taxon>Paenibacillaceae</taxon>
        <taxon>Paenibacillus</taxon>
    </lineage>
</organism>
<evidence type="ECO:0000313" key="8">
    <source>
        <dbReference type="EMBL" id="MFD0958141.1"/>
    </source>
</evidence>
<evidence type="ECO:0000313" key="9">
    <source>
        <dbReference type="Proteomes" id="UP001596989"/>
    </source>
</evidence>
<comment type="caution">
    <text evidence="8">The sequence shown here is derived from an EMBL/GenBank/DDBJ whole genome shotgun (WGS) entry which is preliminary data.</text>
</comment>
<proteinExistence type="predicted"/>
<keyword evidence="5" id="KW-0449">Lipoprotein</keyword>
<keyword evidence="1" id="KW-1003">Cell membrane</keyword>
<dbReference type="InterPro" id="IPR006059">
    <property type="entry name" value="SBP"/>
</dbReference>
<feature type="region of interest" description="Disordered" evidence="6">
    <location>
        <begin position="29"/>
        <end position="49"/>
    </location>
</feature>
<dbReference type="Proteomes" id="UP001596989">
    <property type="component" value="Unassembled WGS sequence"/>
</dbReference>
<keyword evidence="3" id="KW-0472">Membrane</keyword>
<dbReference type="PANTHER" id="PTHR43649">
    <property type="entry name" value="ARABINOSE-BINDING PROTEIN-RELATED"/>
    <property type="match status" value="1"/>
</dbReference>
<evidence type="ECO:0000256" key="4">
    <source>
        <dbReference type="ARBA" id="ARBA00023139"/>
    </source>
</evidence>
<dbReference type="EMBL" id="JBHTJZ010000004">
    <property type="protein sequence ID" value="MFD0958141.1"/>
    <property type="molecule type" value="Genomic_DNA"/>
</dbReference>
<keyword evidence="4" id="KW-0564">Palmitate</keyword>
<evidence type="ECO:0000256" key="6">
    <source>
        <dbReference type="SAM" id="MobiDB-lite"/>
    </source>
</evidence>
<dbReference type="Pfam" id="PF01547">
    <property type="entry name" value="SBP_bac_1"/>
    <property type="match status" value="1"/>
</dbReference>
<dbReference type="SUPFAM" id="SSF53850">
    <property type="entry name" value="Periplasmic binding protein-like II"/>
    <property type="match status" value="1"/>
</dbReference>
<evidence type="ECO:0000256" key="3">
    <source>
        <dbReference type="ARBA" id="ARBA00023136"/>
    </source>
</evidence>
<accession>A0ABW3HKU2</accession>
<name>A0ABW3HKU2_9BACL</name>
<evidence type="ECO:0000256" key="5">
    <source>
        <dbReference type="ARBA" id="ARBA00023288"/>
    </source>
</evidence>
<keyword evidence="2 7" id="KW-0732">Signal</keyword>
<sequence length="557" mass="61356">MKGRRHFSFILTSVLALSLTLTACGEANNKQAEDNSSNGPGNDSAAIEPFGKYDPPIDVTAARFITQDVVYPDGQSESDNAWESLYQEMGINLSYDWIVKGTDAQYFQKLNLSIASGEIPDILMVNSSQLKQLVEADMVEDLTEAFEKYASPAVKDVFHKDKMALQSATFDGKLYAIPKTEPMIGAQTPVLWVRTDWLSAMNLPEPTTWEEVLNLSEAFTTGDPDGNGQADTFGIALGKEIINGYPSLNGFFNAYGAHPRIWKKDDSGNLIYGSIQPEVKTALGVLAELYQKGQLDKEFGVKDGSKVAESIVSDRVGLLFGPSWASQWPIQDNKKKNNEAEWRPYPIPSVDGGNATVQMPFGASFYYVVKKDMDHPEVAVKMANLFLEKLYGETADYLKYGVDGEGISTAKYSLIDLFAPDKDLKRAQNVAAALEKGDPAGLNPEEKSTYDKVLAYRDGGDLNFYGETYQSGPEGAMVVLQQLTDEGKIIAEGYGGAPTDTMGEKRATLDKMETETFTKIIYGALPLDQFDKFVEDWKKLGGDQITQEVNEWNASQK</sequence>
<dbReference type="PROSITE" id="PS51257">
    <property type="entry name" value="PROKAR_LIPOPROTEIN"/>
    <property type="match status" value="1"/>
</dbReference>
<evidence type="ECO:0000256" key="7">
    <source>
        <dbReference type="SAM" id="SignalP"/>
    </source>
</evidence>